<feature type="transmembrane region" description="Helical" evidence="1">
    <location>
        <begin position="14"/>
        <end position="30"/>
    </location>
</feature>
<dbReference type="InterPro" id="IPR001763">
    <property type="entry name" value="Rhodanese-like_dom"/>
</dbReference>
<gene>
    <name evidence="3" type="ORF">GCM10023331_19880</name>
</gene>
<feature type="transmembrane region" description="Helical" evidence="1">
    <location>
        <begin position="51"/>
        <end position="75"/>
    </location>
</feature>
<dbReference type="EMBL" id="BAABJX010000030">
    <property type="protein sequence ID" value="GAA4834684.1"/>
    <property type="molecule type" value="Genomic_DNA"/>
</dbReference>
<feature type="transmembrane region" description="Helical" evidence="1">
    <location>
        <begin position="168"/>
        <end position="186"/>
    </location>
</feature>
<dbReference type="CDD" id="cd00158">
    <property type="entry name" value="RHOD"/>
    <property type="match status" value="1"/>
</dbReference>
<evidence type="ECO:0000256" key="1">
    <source>
        <dbReference type="SAM" id="Phobius"/>
    </source>
</evidence>
<dbReference type="RefSeq" id="WP_345371420.1">
    <property type="nucleotide sequence ID" value="NZ_BAABJX010000030.1"/>
</dbReference>
<dbReference type="PROSITE" id="PS50206">
    <property type="entry name" value="RHODANESE_3"/>
    <property type="match status" value="1"/>
</dbReference>
<proteinExistence type="predicted"/>
<keyword evidence="1" id="KW-1133">Transmembrane helix</keyword>
<dbReference type="SUPFAM" id="SSF52821">
    <property type="entry name" value="Rhodanese/Cell cycle control phosphatase"/>
    <property type="match status" value="1"/>
</dbReference>
<comment type="caution">
    <text evidence="3">The sequence shown here is derived from an EMBL/GenBank/DDBJ whole genome shotgun (WGS) entry which is preliminary data.</text>
</comment>
<feature type="transmembrane region" description="Helical" evidence="1">
    <location>
        <begin position="125"/>
        <end position="148"/>
    </location>
</feature>
<evidence type="ECO:0000259" key="2">
    <source>
        <dbReference type="PROSITE" id="PS50206"/>
    </source>
</evidence>
<keyword evidence="1" id="KW-0472">Membrane</keyword>
<keyword evidence="1" id="KW-0812">Transmembrane</keyword>
<name>A0ABP9DCR4_9BACT</name>
<dbReference type="Pfam" id="PF04143">
    <property type="entry name" value="Sulf_transp"/>
    <property type="match status" value="1"/>
</dbReference>
<dbReference type="InterPro" id="IPR036873">
    <property type="entry name" value="Rhodanese-like_dom_sf"/>
</dbReference>
<dbReference type="InterPro" id="IPR007272">
    <property type="entry name" value="Sulf_transp_TsuA/YedE"/>
</dbReference>
<reference evidence="4" key="1">
    <citation type="journal article" date="2019" name="Int. J. Syst. Evol. Microbiol.">
        <title>The Global Catalogue of Microorganisms (GCM) 10K type strain sequencing project: providing services to taxonomists for standard genome sequencing and annotation.</title>
        <authorList>
            <consortium name="The Broad Institute Genomics Platform"/>
            <consortium name="The Broad Institute Genome Sequencing Center for Infectious Disease"/>
            <person name="Wu L."/>
            <person name="Ma J."/>
        </authorList>
    </citation>
    <scope>NUCLEOTIDE SEQUENCE [LARGE SCALE GENOMIC DNA]</scope>
    <source>
        <strain evidence="4">JCM 18326</strain>
    </source>
</reference>
<organism evidence="3 4">
    <name type="scientific">Algivirga pacifica</name>
    <dbReference type="NCBI Taxonomy" id="1162670"/>
    <lineage>
        <taxon>Bacteria</taxon>
        <taxon>Pseudomonadati</taxon>
        <taxon>Bacteroidota</taxon>
        <taxon>Cytophagia</taxon>
        <taxon>Cytophagales</taxon>
        <taxon>Flammeovirgaceae</taxon>
        <taxon>Algivirga</taxon>
    </lineage>
</organism>
<feature type="transmembrane region" description="Helical" evidence="1">
    <location>
        <begin position="87"/>
        <end position="118"/>
    </location>
</feature>
<feature type="domain" description="Rhodanese" evidence="2">
    <location>
        <begin position="260"/>
        <end position="351"/>
    </location>
</feature>
<evidence type="ECO:0000313" key="3">
    <source>
        <dbReference type="EMBL" id="GAA4834684.1"/>
    </source>
</evidence>
<dbReference type="Pfam" id="PF00581">
    <property type="entry name" value="Rhodanese"/>
    <property type="match status" value="1"/>
</dbReference>
<keyword evidence="4" id="KW-1185">Reference proteome</keyword>
<protein>
    <recommendedName>
        <fullName evidence="2">Rhodanese domain-containing protein</fullName>
    </recommendedName>
</protein>
<dbReference type="Gene3D" id="3.40.250.10">
    <property type="entry name" value="Rhodanese-like domain"/>
    <property type="match status" value="1"/>
</dbReference>
<accession>A0ABP9DCR4</accession>
<feature type="transmembrane region" description="Helical" evidence="1">
    <location>
        <begin position="206"/>
        <end position="223"/>
    </location>
</feature>
<evidence type="ECO:0000313" key="4">
    <source>
        <dbReference type="Proteomes" id="UP001500298"/>
    </source>
</evidence>
<sequence length="400" mass="44179">MVAPLVPDLINNDINLLVAIVVGFGFGYTLEQAGFSSTKKLAGVFYGYDFTVLRVFFTAGITAMLGITILGKLGWLDVSLIYVNPTFLYSAMIGGAVMGLGFIIGGFCPGTSIVGAVIGRIDAMIFVGGAILGVFVYGEMFPLLKGIYAAEAMGPLTSFEVLGLSKEVYVVILTLVALGAFVMTYYIQQRVNGKEAVTLKTVNKKYLAFGVVMIIPALVIFFTPDKEERLFTAAHDQKQLEQNDFAYYTPDKLAYKIMKQDSAMNVIDVRSKEAFDAQNIPTSFNIPLEELQDRKYEVTLSKPSKINVIYADHPEQAKSAAYILKELNYPNVYILDASTEAFYQTIMMPYELQASAGLQEQFNHRFRSKARVELPAIAEKLKQKPVIRIVKKKKIQGGCS</sequence>
<dbReference type="Proteomes" id="UP001500298">
    <property type="component" value="Unassembled WGS sequence"/>
</dbReference>
<dbReference type="SMART" id="SM00450">
    <property type="entry name" value="RHOD"/>
    <property type="match status" value="1"/>
</dbReference>